<dbReference type="Proteomes" id="UP000663193">
    <property type="component" value="Chromosome 10"/>
</dbReference>
<organism evidence="1 2">
    <name type="scientific">Phaeosphaeria nodorum (strain SN15 / ATCC MYA-4574 / FGSC 10173)</name>
    <name type="common">Glume blotch fungus</name>
    <name type="synonym">Parastagonospora nodorum</name>
    <dbReference type="NCBI Taxonomy" id="321614"/>
    <lineage>
        <taxon>Eukaryota</taxon>
        <taxon>Fungi</taxon>
        <taxon>Dikarya</taxon>
        <taxon>Ascomycota</taxon>
        <taxon>Pezizomycotina</taxon>
        <taxon>Dothideomycetes</taxon>
        <taxon>Pleosporomycetidae</taxon>
        <taxon>Pleosporales</taxon>
        <taxon>Pleosporineae</taxon>
        <taxon>Phaeosphaeriaceae</taxon>
        <taxon>Parastagonospora</taxon>
    </lineage>
</organism>
<evidence type="ECO:0000313" key="1">
    <source>
        <dbReference type="EMBL" id="QRC99656.1"/>
    </source>
</evidence>
<evidence type="ECO:0000313" key="2">
    <source>
        <dbReference type="Proteomes" id="UP000663193"/>
    </source>
</evidence>
<reference evidence="2" key="1">
    <citation type="journal article" date="2021" name="BMC Genomics">
        <title>Chromosome-level genome assembly and manually-curated proteome of model necrotroph Parastagonospora nodorum Sn15 reveals a genome-wide trove of candidate effector homologs, and redundancy of virulence-related functions within an accessory chromosome.</title>
        <authorList>
            <person name="Bertazzoni S."/>
            <person name="Jones D.A.B."/>
            <person name="Phan H.T."/>
            <person name="Tan K.-C."/>
            <person name="Hane J.K."/>
        </authorList>
    </citation>
    <scope>NUCLEOTIDE SEQUENCE [LARGE SCALE GENOMIC DNA]</scope>
    <source>
        <strain evidence="2">SN15 / ATCC MYA-4574 / FGSC 10173)</strain>
    </source>
</reference>
<accession>A0A7U2F6S1</accession>
<sequence length="86" mass="9840">MWRSNGHDRRWLDSSRALFWRLHSGCCCSTCNAILARMRYAQLTFSIILSCYIRSIKISLVSVQGWSMVGLKRGGNKRSCPLLTTL</sequence>
<proteinExistence type="predicted"/>
<dbReference type="VEuPathDB" id="FungiDB:JI435_413790"/>
<dbReference type="AlphaFoldDB" id="A0A7U2F6S1"/>
<dbReference type="EMBL" id="CP069032">
    <property type="protein sequence ID" value="QRC99656.1"/>
    <property type="molecule type" value="Genomic_DNA"/>
</dbReference>
<gene>
    <name evidence="1" type="ORF">JI435_413790</name>
</gene>
<name>A0A7U2F6S1_PHANO</name>
<protein>
    <submittedName>
        <fullName evidence="1">Uncharacterized protein</fullName>
    </submittedName>
</protein>
<keyword evidence="2" id="KW-1185">Reference proteome</keyword>